<dbReference type="SUPFAM" id="SSF158544">
    <property type="entry name" value="GspK insert domain-like"/>
    <property type="match status" value="1"/>
</dbReference>
<sequence>MSFQSPKRQQGVALIFVMLIFVMVTVMASRIITDLHFNTEKTARQLQYQQAHHYAMGAEQFVAMLLEEDFQRDKQSKKPKDHWFEPWAEQDQPLDTEEGEITIMTLDDQGRFNLNMLASHGKEDKPDKDKLEMLIRLLASQNIDAQVAYRLQDWVDSNQDPLPGGAEDNTYLLLTPPYRTSDSALASVSELRLLDVLTPEEFDKLVPLVSVLPSGDGININTATAGVLRSLSERISETDAKGFVDGRSKDGFADMKEVTNHPLLKNKISKKAESLITLNSSYFSVYVKAQYRDMTFYQHSRLARDKEGKVRVISREMGVFPGWVKTLRESVR</sequence>
<dbReference type="InterPro" id="IPR045584">
    <property type="entry name" value="Pilin-like"/>
</dbReference>
<evidence type="ECO:0000256" key="1">
    <source>
        <dbReference type="ARBA" id="ARBA00004533"/>
    </source>
</evidence>
<feature type="domain" description="T2SS protein K second SAM-like" evidence="12">
    <location>
        <begin position="218"/>
        <end position="278"/>
    </location>
</feature>
<dbReference type="GO" id="GO:0005886">
    <property type="term" value="C:plasma membrane"/>
    <property type="evidence" value="ECO:0007669"/>
    <property type="project" value="UniProtKB-SubCell"/>
</dbReference>
<comment type="subcellular location">
    <subcellularLocation>
        <location evidence="1 10">Cell inner membrane</location>
    </subcellularLocation>
</comment>
<evidence type="ECO:0000259" key="12">
    <source>
        <dbReference type="Pfam" id="PF03934"/>
    </source>
</evidence>
<dbReference type="PIRSF" id="PIRSF002786">
    <property type="entry name" value="XcpX"/>
    <property type="match status" value="1"/>
</dbReference>
<dbReference type="RefSeq" id="WP_087111596.1">
    <property type="nucleotide sequence ID" value="NZ_CBCSCN010000007.1"/>
</dbReference>
<evidence type="ECO:0000313" key="14">
    <source>
        <dbReference type="EMBL" id="SMA49290.1"/>
    </source>
</evidence>
<feature type="domain" description="T2SS protein K first SAM-like" evidence="13">
    <location>
        <begin position="110"/>
        <end position="213"/>
    </location>
</feature>
<dbReference type="InterPro" id="IPR005628">
    <property type="entry name" value="GspK"/>
</dbReference>
<dbReference type="EMBL" id="FWPT01000007">
    <property type="protein sequence ID" value="SMA49290.1"/>
    <property type="molecule type" value="Genomic_DNA"/>
</dbReference>
<dbReference type="PANTHER" id="PTHR38831">
    <property type="entry name" value="TYPE II SECRETION SYSTEM PROTEIN K"/>
    <property type="match status" value="1"/>
</dbReference>
<evidence type="ECO:0000256" key="5">
    <source>
        <dbReference type="ARBA" id="ARBA00022519"/>
    </source>
</evidence>
<evidence type="ECO:0000256" key="2">
    <source>
        <dbReference type="ARBA" id="ARBA00007246"/>
    </source>
</evidence>
<evidence type="ECO:0000256" key="6">
    <source>
        <dbReference type="ARBA" id="ARBA00022692"/>
    </source>
</evidence>
<dbReference type="Pfam" id="PF03934">
    <property type="entry name" value="T2SSK"/>
    <property type="match status" value="1"/>
</dbReference>
<evidence type="ECO:0000313" key="15">
    <source>
        <dbReference type="Proteomes" id="UP000196573"/>
    </source>
</evidence>
<keyword evidence="15" id="KW-1185">Reference proteome</keyword>
<dbReference type="InterPro" id="IPR049179">
    <property type="entry name" value="T2SSK_SAM-like_2nd"/>
</dbReference>
<evidence type="ECO:0000256" key="4">
    <source>
        <dbReference type="ARBA" id="ARBA00022475"/>
    </source>
</evidence>
<evidence type="ECO:0000256" key="3">
    <source>
        <dbReference type="ARBA" id="ARBA00022448"/>
    </source>
</evidence>
<protein>
    <recommendedName>
        <fullName evidence="10">Type II secretion system protein K</fullName>
    </recommendedName>
</protein>
<evidence type="ECO:0000256" key="8">
    <source>
        <dbReference type="ARBA" id="ARBA00022989"/>
    </source>
</evidence>
<dbReference type="Proteomes" id="UP000196573">
    <property type="component" value="Unassembled WGS sequence"/>
</dbReference>
<reference evidence="14 15" key="1">
    <citation type="submission" date="2017-03" db="EMBL/GenBank/DDBJ databases">
        <authorList>
            <person name="Afonso C.L."/>
            <person name="Miller P.J."/>
            <person name="Scott M.A."/>
            <person name="Spackman E."/>
            <person name="Goraichik I."/>
            <person name="Dimitrov K.M."/>
            <person name="Suarez D.L."/>
            <person name="Swayne D.E."/>
        </authorList>
    </citation>
    <scope>NUCLEOTIDE SEQUENCE [LARGE SCALE GENOMIC DNA]</scope>
    <source>
        <strain evidence="14">SB41UT1</strain>
    </source>
</reference>
<dbReference type="SUPFAM" id="SSF54523">
    <property type="entry name" value="Pili subunits"/>
    <property type="match status" value="1"/>
</dbReference>
<dbReference type="AlphaFoldDB" id="A0A1X7AMQ5"/>
<keyword evidence="6 11" id="KW-0812">Transmembrane</keyword>
<name>A0A1X7AMQ5_9GAMM</name>
<dbReference type="NCBIfam" id="NF037980">
    <property type="entry name" value="T2SS_GspK"/>
    <property type="match status" value="1"/>
</dbReference>
<keyword evidence="3 10" id="KW-0813">Transport</keyword>
<dbReference type="PANTHER" id="PTHR38831:SF1">
    <property type="entry name" value="TYPE II SECRETION SYSTEM PROTEIN K-RELATED"/>
    <property type="match status" value="1"/>
</dbReference>
<evidence type="ECO:0000259" key="13">
    <source>
        <dbReference type="Pfam" id="PF21687"/>
    </source>
</evidence>
<evidence type="ECO:0000256" key="10">
    <source>
        <dbReference type="PIRNR" id="PIRNR002786"/>
    </source>
</evidence>
<dbReference type="Gene3D" id="1.10.40.60">
    <property type="entry name" value="EpsJ-like"/>
    <property type="match status" value="2"/>
</dbReference>
<comment type="similarity">
    <text evidence="2 10">Belongs to the GSP K family.</text>
</comment>
<proteinExistence type="inferred from homology"/>
<feature type="transmembrane region" description="Helical" evidence="11">
    <location>
        <begin position="12"/>
        <end position="32"/>
    </location>
</feature>
<dbReference type="OrthoDB" id="9788973at2"/>
<keyword evidence="8 11" id="KW-1133">Transmembrane helix</keyword>
<dbReference type="SUPFAM" id="SSF81585">
    <property type="entry name" value="PsbU/PolX domain-like"/>
    <property type="match status" value="1"/>
</dbReference>
<dbReference type="Pfam" id="PF21687">
    <property type="entry name" value="T2SSK_1st"/>
    <property type="match status" value="1"/>
</dbReference>
<dbReference type="Gene3D" id="3.30.1300.30">
    <property type="entry name" value="GSPII I/J protein-like"/>
    <property type="match status" value="1"/>
</dbReference>
<keyword evidence="9 10" id="KW-0472">Membrane</keyword>
<dbReference type="InterPro" id="IPR038072">
    <property type="entry name" value="GspK_central_sf"/>
</dbReference>
<dbReference type="GO" id="GO:0009306">
    <property type="term" value="P:protein secretion"/>
    <property type="evidence" value="ECO:0007669"/>
    <property type="project" value="InterPro"/>
</dbReference>
<dbReference type="InterPro" id="IPR049031">
    <property type="entry name" value="T2SSK_SAM-like_1st"/>
</dbReference>
<accession>A0A1X7AMQ5</accession>
<gene>
    <name evidence="14" type="primary">gspK_3</name>
    <name evidence="14" type="ORF">EHSB41UT_03163</name>
</gene>
<evidence type="ECO:0000256" key="11">
    <source>
        <dbReference type="SAM" id="Phobius"/>
    </source>
</evidence>
<keyword evidence="4 10" id="KW-1003">Cell membrane</keyword>
<organism evidence="14 15">
    <name type="scientific">Parendozoicomonas haliclonae</name>
    <dbReference type="NCBI Taxonomy" id="1960125"/>
    <lineage>
        <taxon>Bacteria</taxon>
        <taxon>Pseudomonadati</taxon>
        <taxon>Pseudomonadota</taxon>
        <taxon>Gammaproteobacteria</taxon>
        <taxon>Oceanospirillales</taxon>
        <taxon>Endozoicomonadaceae</taxon>
        <taxon>Parendozoicomonas</taxon>
    </lineage>
</organism>
<evidence type="ECO:0000256" key="9">
    <source>
        <dbReference type="ARBA" id="ARBA00023136"/>
    </source>
</evidence>
<evidence type="ECO:0000256" key="7">
    <source>
        <dbReference type="ARBA" id="ARBA00022927"/>
    </source>
</evidence>
<keyword evidence="7" id="KW-0653">Protein transport</keyword>
<keyword evidence="5 10" id="KW-0997">Cell inner membrane</keyword>